<gene>
    <name evidence="2" type="ORF">Sru01_57380</name>
</gene>
<dbReference type="AlphaFoldDB" id="A0A919V150"/>
<dbReference type="InterPro" id="IPR012296">
    <property type="entry name" value="Nuclease_put_TT1808"/>
</dbReference>
<dbReference type="Gene3D" id="3.90.1570.10">
    <property type="entry name" value="tt1808, chain A"/>
    <property type="match status" value="1"/>
</dbReference>
<proteinExistence type="predicted"/>
<feature type="domain" description="Putative restriction endonuclease" evidence="1">
    <location>
        <begin position="19"/>
        <end position="176"/>
    </location>
</feature>
<dbReference type="SUPFAM" id="SSF52980">
    <property type="entry name" value="Restriction endonuclease-like"/>
    <property type="match status" value="1"/>
</dbReference>
<dbReference type="CDD" id="cd06260">
    <property type="entry name" value="DUF820-like"/>
    <property type="match status" value="1"/>
</dbReference>
<protein>
    <recommendedName>
        <fullName evidence="1">Putative restriction endonuclease domain-containing protein</fullName>
    </recommendedName>
</protein>
<sequence>MAEPLPDWFYPPPRGWMAEDLDHLPPEAPRHLELVDGALIVMSPRTKFHMRVIDRLSRQLSAAAPDDVDVVREMTVTLARRTRPEPDIMVVRERPGEGMDRTTYWPAEVVLAVEVVSPDSEDRDRRVKPERYAEAGIPHFWRIENEDNHPVVHVYELDDTTGGYVPTAIERKRLRLMVPFDIDIELRDLVG</sequence>
<dbReference type="InterPro" id="IPR008538">
    <property type="entry name" value="Uma2"/>
</dbReference>
<dbReference type="PANTHER" id="PTHR35400:SF3">
    <property type="entry name" value="SLL1072 PROTEIN"/>
    <property type="match status" value="1"/>
</dbReference>
<reference evidence="2" key="1">
    <citation type="submission" date="2021-01" db="EMBL/GenBank/DDBJ databases">
        <title>Whole genome shotgun sequence of Sphaerisporangium rufum NBRC 109079.</title>
        <authorList>
            <person name="Komaki H."/>
            <person name="Tamura T."/>
        </authorList>
    </citation>
    <scope>NUCLEOTIDE SEQUENCE</scope>
    <source>
        <strain evidence="2">NBRC 109079</strain>
    </source>
</reference>
<organism evidence="2 3">
    <name type="scientific">Sphaerisporangium rufum</name>
    <dbReference type="NCBI Taxonomy" id="1381558"/>
    <lineage>
        <taxon>Bacteria</taxon>
        <taxon>Bacillati</taxon>
        <taxon>Actinomycetota</taxon>
        <taxon>Actinomycetes</taxon>
        <taxon>Streptosporangiales</taxon>
        <taxon>Streptosporangiaceae</taxon>
        <taxon>Sphaerisporangium</taxon>
    </lineage>
</organism>
<name>A0A919V150_9ACTN</name>
<dbReference type="Pfam" id="PF05685">
    <property type="entry name" value="Uma2"/>
    <property type="match status" value="1"/>
</dbReference>
<evidence type="ECO:0000313" key="3">
    <source>
        <dbReference type="Proteomes" id="UP000655287"/>
    </source>
</evidence>
<evidence type="ECO:0000313" key="2">
    <source>
        <dbReference type="EMBL" id="GII80756.1"/>
    </source>
</evidence>
<dbReference type="Proteomes" id="UP000655287">
    <property type="component" value="Unassembled WGS sequence"/>
</dbReference>
<evidence type="ECO:0000259" key="1">
    <source>
        <dbReference type="Pfam" id="PF05685"/>
    </source>
</evidence>
<comment type="caution">
    <text evidence="2">The sequence shown here is derived from an EMBL/GenBank/DDBJ whole genome shotgun (WGS) entry which is preliminary data.</text>
</comment>
<dbReference type="EMBL" id="BOOU01000080">
    <property type="protein sequence ID" value="GII80756.1"/>
    <property type="molecule type" value="Genomic_DNA"/>
</dbReference>
<dbReference type="PANTHER" id="PTHR35400">
    <property type="entry name" value="SLR1083 PROTEIN"/>
    <property type="match status" value="1"/>
</dbReference>
<keyword evidence="3" id="KW-1185">Reference proteome</keyword>
<dbReference type="InterPro" id="IPR011335">
    <property type="entry name" value="Restrct_endonuc-II-like"/>
</dbReference>
<accession>A0A919V150</accession>
<dbReference type="RefSeq" id="WP_203991972.1">
    <property type="nucleotide sequence ID" value="NZ_BOOU01000080.1"/>
</dbReference>